<evidence type="ECO:0008006" key="3">
    <source>
        <dbReference type="Google" id="ProtNLM"/>
    </source>
</evidence>
<name>A0A0D0A3F5_9AGAM</name>
<proteinExistence type="predicted"/>
<feature type="non-terminal residue" evidence="1">
    <location>
        <position position="1"/>
    </location>
</feature>
<dbReference type="HOGENOM" id="CLU_2644888_0_0_1"/>
<organism evidence="1 2">
    <name type="scientific">Suillus luteus UH-Slu-Lm8-n1</name>
    <dbReference type="NCBI Taxonomy" id="930992"/>
    <lineage>
        <taxon>Eukaryota</taxon>
        <taxon>Fungi</taxon>
        <taxon>Dikarya</taxon>
        <taxon>Basidiomycota</taxon>
        <taxon>Agaricomycotina</taxon>
        <taxon>Agaricomycetes</taxon>
        <taxon>Agaricomycetidae</taxon>
        <taxon>Boletales</taxon>
        <taxon>Suillineae</taxon>
        <taxon>Suillaceae</taxon>
        <taxon>Suillus</taxon>
    </lineage>
</organism>
<feature type="non-terminal residue" evidence="1">
    <location>
        <position position="77"/>
    </location>
</feature>
<keyword evidence="2" id="KW-1185">Reference proteome</keyword>
<gene>
    <name evidence="1" type="ORF">CY34DRAFT_64595</name>
</gene>
<dbReference type="InParanoid" id="A0A0D0A3F5"/>
<reference evidence="1 2" key="1">
    <citation type="submission" date="2014-04" db="EMBL/GenBank/DDBJ databases">
        <authorList>
            <consortium name="DOE Joint Genome Institute"/>
            <person name="Kuo A."/>
            <person name="Ruytinx J."/>
            <person name="Rineau F."/>
            <person name="Colpaert J."/>
            <person name="Kohler A."/>
            <person name="Nagy L.G."/>
            <person name="Floudas D."/>
            <person name="Copeland A."/>
            <person name="Barry K.W."/>
            <person name="Cichocki N."/>
            <person name="Veneault-Fourrey C."/>
            <person name="LaButti K."/>
            <person name="Lindquist E.A."/>
            <person name="Lipzen A."/>
            <person name="Lundell T."/>
            <person name="Morin E."/>
            <person name="Murat C."/>
            <person name="Sun H."/>
            <person name="Tunlid A."/>
            <person name="Henrissat B."/>
            <person name="Grigoriev I.V."/>
            <person name="Hibbett D.S."/>
            <person name="Martin F."/>
            <person name="Nordberg H.P."/>
            <person name="Cantor M.N."/>
            <person name="Hua S.X."/>
        </authorList>
    </citation>
    <scope>NUCLEOTIDE SEQUENCE [LARGE SCALE GENOMIC DNA]</scope>
    <source>
        <strain evidence="1 2">UH-Slu-Lm8-n1</strain>
    </source>
</reference>
<dbReference type="OrthoDB" id="2681567at2759"/>
<reference evidence="2" key="2">
    <citation type="submission" date="2015-01" db="EMBL/GenBank/DDBJ databases">
        <title>Evolutionary Origins and Diversification of the Mycorrhizal Mutualists.</title>
        <authorList>
            <consortium name="DOE Joint Genome Institute"/>
            <consortium name="Mycorrhizal Genomics Consortium"/>
            <person name="Kohler A."/>
            <person name="Kuo A."/>
            <person name="Nagy L.G."/>
            <person name="Floudas D."/>
            <person name="Copeland A."/>
            <person name="Barry K.W."/>
            <person name="Cichocki N."/>
            <person name="Veneault-Fourrey C."/>
            <person name="LaButti K."/>
            <person name="Lindquist E.A."/>
            <person name="Lipzen A."/>
            <person name="Lundell T."/>
            <person name="Morin E."/>
            <person name="Murat C."/>
            <person name="Riley R."/>
            <person name="Ohm R."/>
            <person name="Sun H."/>
            <person name="Tunlid A."/>
            <person name="Henrissat B."/>
            <person name="Grigoriev I.V."/>
            <person name="Hibbett D.S."/>
            <person name="Martin F."/>
        </authorList>
    </citation>
    <scope>NUCLEOTIDE SEQUENCE [LARGE SCALE GENOMIC DNA]</scope>
    <source>
        <strain evidence="2">UH-Slu-Lm8-n1</strain>
    </source>
</reference>
<dbReference type="AlphaFoldDB" id="A0A0D0A3F5"/>
<accession>A0A0D0A3F5</accession>
<sequence>ELKSEQLAFTPIHGNHSGTNIGQILIENIDKYGIRTKLRWFTADNATNNYTAIETVVDSIDPSGEKWNPIKHRVRYI</sequence>
<evidence type="ECO:0000313" key="2">
    <source>
        <dbReference type="Proteomes" id="UP000054485"/>
    </source>
</evidence>
<dbReference type="EMBL" id="KN835547">
    <property type="protein sequence ID" value="KIK36241.1"/>
    <property type="molecule type" value="Genomic_DNA"/>
</dbReference>
<protein>
    <recommendedName>
        <fullName evidence="3">DUF659 domain-containing protein</fullName>
    </recommendedName>
</protein>
<dbReference type="Proteomes" id="UP000054485">
    <property type="component" value="Unassembled WGS sequence"/>
</dbReference>
<evidence type="ECO:0000313" key="1">
    <source>
        <dbReference type="EMBL" id="KIK36241.1"/>
    </source>
</evidence>